<proteinExistence type="predicted"/>
<keyword evidence="4" id="KW-1133">Transmembrane helix</keyword>
<dbReference type="Gene3D" id="3.40.50.2000">
    <property type="entry name" value="Glycogen Phosphorylase B"/>
    <property type="match status" value="1"/>
</dbReference>
<evidence type="ECO:0000256" key="3">
    <source>
        <dbReference type="ARBA" id="ARBA00022824"/>
    </source>
</evidence>
<keyword evidence="5" id="KW-0472">Membrane</keyword>
<organism evidence="6">
    <name type="scientific">Klebsiella pneumoniae subsp. ozaenae</name>
    <dbReference type="NCBI Taxonomy" id="574"/>
    <lineage>
        <taxon>Bacteria</taxon>
        <taxon>Pseudomonadati</taxon>
        <taxon>Pseudomonadota</taxon>
        <taxon>Gammaproteobacteria</taxon>
        <taxon>Enterobacterales</taxon>
        <taxon>Enterobacteriaceae</taxon>
        <taxon>Klebsiella/Raoultella group</taxon>
        <taxon>Klebsiella</taxon>
        <taxon>Klebsiella pneumoniae complex</taxon>
    </lineage>
</organism>
<evidence type="ECO:0000256" key="1">
    <source>
        <dbReference type="ARBA" id="ARBA00004389"/>
    </source>
</evidence>
<dbReference type="EMBL" id="AB289645">
    <property type="protein sequence ID" value="BAF46989.1"/>
    <property type="molecule type" value="Genomic_DNA"/>
</dbReference>
<reference evidence="6" key="2">
    <citation type="submission" date="2007-01" db="EMBL/GenBank/DDBJ databases">
        <title>Complete nucleotide sequences of Klebsiella pneumoniae serotype K5 capsular polysaccharides biosynthesis gene cluster, Statens Serum Institut (Denmark) serotype K5 reference strain.</title>
        <authorList>
            <person name="Fang C.T."/>
            <person name="Lai S.Y."/>
            <person name="Yi W.C."/>
        </authorList>
    </citation>
    <scope>NUCLEOTIDE SEQUENCE</scope>
    <source>
        <strain evidence="6">Kauffmann E5051</strain>
    </source>
</reference>
<reference evidence="6" key="1">
    <citation type="journal article" date="2007" name="Clin. Infect. Dis.">
        <title>Klebsiella pneumoniae genotype K1: an emerging pathogen that causes septic ocular or central nervous system complications from pyogenic liver abscess.</title>
        <authorList>
            <person name="Fang C.T."/>
            <person name="Lai S.Y."/>
            <person name="Yi W.C."/>
            <person name="Hsueh P.R."/>
            <person name="Liu K.L."/>
            <person name="Chang S.C."/>
        </authorList>
    </citation>
    <scope>NUCLEOTIDE SEQUENCE</scope>
    <source>
        <strain evidence="6">Kauffmann E5051</strain>
    </source>
</reference>
<protein>
    <submittedName>
        <fullName evidence="6">Putative glycosyltransferase</fullName>
    </submittedName>
</protein>
<evidence type="ECO:0000256" key="2">
    <source>
        <dbReference type="ARBA" id="ARBA00022692"/>
    </source>
</evidence>
<dbReference type="RefSeq" id="WP_000532649.1">
    <property type="nucleotide sequence ID" value="NZ_JVKF01000073.1"/>
</dbReference>
<dbReference type="GO" id="GO:0006488">
    <property type="term" value="P:dolichol-linked oligosaccharide biosynthetic process"/>
    <property type="evidence" value="ECO:0007669"/>
    <property type="project" value="InterPro"/>
</dbReference>
<dbReference type="PANTHER" id="PTHR12154:SF4">
    <property type="entry name" value="UDP-N-ACETYLGLUCOSAMINE TRANSFERASE SUBUNIT ALG14 HOMOLOG"/>
    <property type="match status" value="1"/>
</dbReference>
<evidence type="ECO:0000313" key="6">
    <source>
        <dbReference type="EMBL" id="BAF46989.1"/>
    </source>
</evidence>
<accession>A2V7Q9</accession>
<keyword evidence="3" id="KW-0256">Endoplasmic reticulum</keyword>
<dbReference type="AlphaFoldDB" id="A2V7Q9"/>
<dbReference type="InterPro" id="IPR013969">
    <property type="entry name" value="Oligosacch_biosynth_Alg14"/>
</dbReference>
<evidence type="ECO:0000256" key="4">
    <source>
        <dbReference type="ARBA" id="ARBA00022989"/>
    </source>
</evidence>
<keyword evidence="2" id="KW-0812">Transmembrane</keyword>
<dbReference type="GO" id="GO:0004577">
    <property type="term" value="F:N-acetylglucosaminyldiphosphodolichol N-acetylglucosaminyltransferase activity"/>
    <property type="evidence" value="ECO:0007669"/>
    <property type="project" value="TreeGrafter"/>
</dbReference>
<name>A2V7Q9_KLEPO</name>
<dbReference type="Pfam" id="PF08660">
    <property type="entry name" value="Alg14"/>
    <property type="match status" value="1"/>
</dbReference>
<keyword evidence="6" id="KW-0808">Transferase</keyword>
<sequence>MGRILFVSSGGGHWVQLTRIIKELKLERHEFHIASTSDGIRCLGKDVKTIPDFNKSKPFKILMGSIIILLYIFKIRPTLAISTGAAPGLLCLLFTRLLGGKTIWIDSIANTEKLSLSGRLARFFSNQVLTQWDHLGDGKKISYHGRVI</sequence>
<dbReference type="SUPFAM" id="SSF53756">
    <property type="entry name" value="UDP-Glycosyltransferase/glycogen phosphorylase"/>
    <property type="match status" value="1"/>
</dbReference>
<dbReference type="PANTHER" id="PTHR12154">
    <property type="entry name" value="GLYCOSYL TRANSFERASE-RELATED"/>
    <property type="match status" value="1"/>
</dbReference>
<evidence type="ECO:0000256" key="5">
    <source>
        <dbReference type="ARBA" id="ARBA00023136"/>
    </source>
</evidence>
<comment type="subcellular location">
    <subcellularLocation>
        <location evidence="1">Endoplasmic reticulum membrane</location>
        <topology evidence="1">Single-pass membrane protein</topology>
    </subcellularLocation>
</comment>